<sequence length="377" mass="40618">MSSSGSSSVSHSSTSSRSRSPQPQPQQHQQQPQPAVAPPDLQSAASYFSYPVSRVVSGLYRRLTDVPSSTHLSDHHSPPTDLSSPPPSVVFTPKRTASPLQPPPLTALTLKSTTCFSPQLLTRTLAEEIRLLVPPRLQLVDTWTLAYSLERDGSSLATLYENCRQFSNRSQRAGYALVVRDSSGGALFGAYLTDPPHPSLHFYGTGECFLWRASILSPSPLIYSDGESLQLMTGEQLEKAGLPPPPSADTTHAVRSTTLRGENETQGSSDLLAPPSEINRSSLLAQDGPEVGSRSGASTPERIRFKAFPYSGINDYMIFCETGFLSVGGGDGHYGLWIDNSVEKGVSSPCETFGNEPLSDEGAKFDILGVEVWYIGA</sequence>
<feature type="compositionally biased region" description="Low complexity" evidence="6">
    <location>
        <begin position="1"/>
        <end position="34"/>
    </location>
</feature>
<feature type="region of interest" description="Disordered" evidence="6">
    <location>
        <begin position="1"/>
        <end position="42"/>
    </location>
</feature>
<comment type="function">
    <text evidence="4">May be involved in protection from oxidative damage.</text>
</comment>
<comment type="similarity">
    <text evidence="2">Belongs to the OXR1 family.</text>
</comment>
<name>A0A232LPE5_9EURO</name>
<accession>A0A232LPE5</accession>
<dbReference type="EMBL" id="NPHW01006185">
    <property type="protein sequence ID" value="OXV06040.1"/>
    <property type="molecule type" value="Genomic_DNA"/>
</dbReference>
<evidence type="ECO:0000256" key="5">
    <source>
        <dbReference type="ARBA" id="ARBA00040604"/>
    </source>
</evidence>
<feature type="domain" description="TLDc" evidence="7">
    <location>
        <begin position="119"/>
        <end position="376"/>
    </location>
</feature>
<dbReference type="InterPro" id="IPR006571">
    <property type="entry name" value="TLDc_dom"/>
</dbReference>
<evidence type="ECO:0000256" key="1">
    <source>
        <dbReference type="ARBA" id="ARBA00004173"/>
    </source>
</evidence>
<feature type="region of interest" description="Disordered" evidence="6">
    <location>
        <begin position="67"/>
        <end position="104"/>
    </location>
</feature>
<dbReference type="GO" id="GO:0005739">
    <property type="term" value="C:mitochondrion"/>
    <property type="evidence" value="ECO:0007669"/>
    <property type="project" value="UniProtKB-SubCell"/>
</dbReference>
<dbReference type="SMART" id="SM00584">
    <property type="entry name" value="TLDc"/>
    <property type="match status" value="1"/>
</dbReference>
<comment type="caution">
    <text evidence="8">The sequence shown here is derived from an EMBL/GenBank/DDBJ whole genome shotgun (WGS) entry which is preliminary data.</text>
</comment>
<evidence type="ECO:0000256" key="4">
    <source>
        <dbReference type="ARBA" id="ARBA00037112"/>
    </source>
</evidence>
<proteinExistence type="inferred from homology"/>
<evidence type="ECO:0000313" key="8">
    <source>
        <dbReference type="EMBL" id="OXV06040.1"/>
    </source>
</evidence>
<dbReference type="PROSITE" id="PS51886">
    <property type="entry name" value="TLDC"/>
    <property type="match status" value="1"/>
</dbReference>
<evidence type="ECO:0000256" key="3">
    <source>
        <dbReference type="ARBA" id="ARBA00023128"/>
    </source>
</evidence>
<keyword evidence="9" id="KW-1185">Reference proteome</keyword>
<dbReference type="Pfam" id="PF07534">
    <property type="entry name" value="TLD"/>
    <property type="match status" value="2"/>
</dbReference>
<keyword evidence="3" id="KW-0496">Mitochondrion</keyword>
<reference evidence="8 9" key="1">
    <citation type="journal article" date="2015" name="Environ. Microbiol.">
        <title>Metagenome sequence of Elaphomyces granulatus from sporocarp tissue reveals Ascomycota ectomycorrhizal fingerprints of genome expansion and a Proteobacteria-rich microbiome.</title>
        <authorList>
            <person name="Quandt C.A."/>
            <person name="Kohler A."/>
            <person name="Hesse C.N."/>
            <person name="Sharpton T.J."/>
            <person name="Martin F."/>
            <person name="Spatafora J.W."/>
        </authorList>
    </citation>
    <scope>NUCLEOTIDE SEQUENCE [LARGE SCALE GENOMIC DNA]</scope>
    <source>
        <strain evidence="8 9">OSC145934</strain>
    </source>
</reference>
<dbReference type="OrthoDB" id="26679at2759"/>
<dbReference type="AlphaFoldDB" id="A0A232LPE5"/>
<evidence type="ECO:0000256" key="6">
    <source>
        <dbReference type="SAM" id="MobiDB-lite"/>
    </source>
</evidence>
<dbReference type="GO" id="GO:0005634">
    <property type="term" value="C:nucleus"/>
    <property type="evidence" value="ECO:0007669"/>
    <property type="project" value="TreeGrafter"/>
</dbReference>
<protein>
    <recommendedName>
        <fullName evidence="5">Oxidation resistance protein 1</fullName>
    </recommendedName>
</protein>
<dbReference type="GO" id="GO:0006979">
    <property type="term" value="P:response to oxidative stress"/>
    <property type="evidence" value="ECO:0007669"/>
    <property type="project" value="TreeGrafter"/>
</dbReference>
<comment type="subcellular location">
    <subcellularLocation>
        <location evidence="1">Mitochondrion</location>
    </subcellularLocation>
</comment>
<dbReference type="PANTHER" id="PTHR23354">
    <property type="entry name" value="NUCLEOLAR PROTEIN 7/ESTROGEN RECEPTOR COACTIVATOR-RELATED"/>
    <property type="match status" value="1"/>
</dbReference>
<dbReference type="Proteomes" id="UP000243515">
    <property type="component" value="Unassembled WGS sequence"/>
</dbReference>
<evidence type="ECO:0000259" key="7">
    <source>
        <dbReference type="PROSITE" id="PS51886"/>
    </source>
</evidence>
<evidence type="ECO:0000313" key="9">
    <source>
        <dbReference type="Proteomes" id="UP000243515"/>
    </source>
</evidence>
<evidence type="ECO:0000256" key="2">
    <source>
        <dbReference type="ARBA" id="ARBA00009540"/>
    </source>
</evidence>
<dbReference type="PANTHER" id="PTHR23354:SF62">
    <property type="entry name" value="MUSTARD, ISOFORM V"/>
    <property type="match status" value="1"/>
</dbReference>
<organism evidence="8 9">
    <name type="scientific">Elaphomyces granulatus</name>
    <dbReference type="NCBI Taxonomy" id="519963"/>
    <lineage>
        <taxon>Eukaryota</taxon>
        <taxon>Fungi</taxon>
        <taxon>Dikarya</taxon>
        <taxon>Ascomycota</taxon>
        <taxon>Pezizomycotina</taxon>
        <taxon>Eurotiomycetes</taxon>
        <taxon>Eurotiomycetidae</taxon>
        <taxon>Eurotiales</taxon>
        <taxon>Elaphomycetaceae</taxon>
        <taxon>Elaphomyces</taxon>
    </lineage>
</organism>
<gene>
    <name evidence="8" type="ORF">Egran_06191</name>
</gene>